<protein>
    <submittedName>
        <fullName evidence="7">Uncharacterized protein</fullName>
    </submittedName>
</protein>
<reference evidence="7 8" key="1">
    <citation type="journal article" date="2019" name="Front. Genet.">
        <title>Whole-Genome Sequencing of the Opportunistic Yeast Pathogen Candida inconspicua Uncovers Its Hybrid Origin.</title>
        <authorList>
            <person name="Mixao V."/>
            <person name="Hansen A.P."/>
            <person name="Saus E."/>
            <person name="Boekhout T."/>
            <person name="Lass-Florl C."/>
            <person name="Gabaldon T."/>
        </authorList>
    </citation>
    <scope>NUCLEOTIDE SEQUENCE [LARGE SCALE GENOMIC DNA]</scope>
    <source>
        <strain evidence="7 8">CBS 180</strain>
    </source>
</reference>
<gene>
    <name evidence="7" type="ORF">CANINC_004197</name>
</gene>
<keyword evidence="4" id="KW-0809">Transit peptide</keyword>
<dbReference type="InterPro" id="IPR036249">
    <property type="entry name" value="Thioredoxin-like_sf"/>
</dbReference>
<dbReference type="OrthoDB" id="4044803at2759"/>
<organism evidence="7 8">
    <name type="scientific">Pichia inconspicua</name>
    <dbReference type="NCBI Taxonomy" id="52247"/>
    <lineage>
        <taxon>Eukaryota</taxon>
        <taxon>Fungi</taxon>
        <taxon>Dikarya</taxon>
        <taxon>Ascomycota</taxon>
        <taxon>Saccharomycotina</taxon>
        <taxon>Pichiomycetes</taxon>
        <taxon>Pichiales</taxon>
        <taxon>Pichiaceae</taxon>
        <taxon>Pichia</taxon>
    </lineage>
</organism>
<dbReference type="Gene3D" id="3.40.30.10">
    <property type="entry name" value="Glutaredoxin"/>
    <property type="match status" value="1"/>
</dbReference>
<dbReference type="SUPFAM" id="SSF52833">
    <property type="entry name" value="Thioredoxin-like"/>
    <property type="match status" value="1"/>
</dbReference>
<dbReference type="PANTHER" id="PTHR28071:SF1">
    <property type="entry name" value="REDOX PROTEIN FMP46, MITOCHONDRIAL-RELATED"/>
    <property type="match status" value="1"/>
</dbReference>
<keyword evidence="8" id="KW-1185">Reference proteome</keyword>
<name>A0A4T0WWT7_9ASCO</name>
<evidence type="ECO:0000256" key="4">
    <source>
        <dbReference type="ARBA" id="ARBA00022946"/>
    </source>
</evidence>
<keyword evidence="6" id="KW-0496">Mitochondrion</keyword>
<accession>A0A4T0WWT7</accession>
<dbReference type="AlphaFoldDB" id="A0A4T0WWT7"/>
<dbReference type="Pfam" id="PF07955">
    <property type="entry name" value="DUF1687"/>
    <property type="match status" value="1"/>
</dbReference>
<evidence type="ECO:0000256" key="1">
    <source>
        <dbReference type="ARBA" id="ARBA00002963"/>
    </source>
</evidence>
<evidence type="ECO:0000256" key="3">
    <source>
        <dbReference type="ARBA" id="ARBA00009734"/>
    </source>
</evidence>
<comment type="similarity">
    <text evidence="3">Belongs to the FMP46 family.</text>
</comment>
<comment type="caution">
    <text evidence="7">The sequence shown here is derived from an EMBL/GenBank/DDBJ whole genome shotgun (WGS) entry which is preliminary data.</text>
</comment>
<proteinExistence type="inferred from homology"/>
<evidence type="ECO:0000256" key="6">
    <source>
        <dbReference type="ARBA" id="ARBA00023128"/>
    </source>
</evidence>
<dbReference type="GO" id="GO:0016491">
    <property type="term" value="F:oxidoreductase activity"/>
    <property type="evidence" value="ECO:0007669"/>
    <property type="project" value="UniProtKB-KW"/>
</dbReference>
<comment type="subcellular location">
    <subcellularLocation>
        <location evidence="2">Mitochondrion</location>
    </subcellularLocation>
</comment>
<evidence type="ECO:0000256" key="5">
    <source>
        <dbReference type="ARBA" id="ARBA00023002"/>
    </source>
</evidence>
<evidence type="ECO:0000256" key="2">
    <source>
        <dbReference type="ARBA" id="ARBA00004173"/>
    </source>
</evidence>
<evidence type="ECO:0000313" key="7">
    <source>
        <dbReference type="EMBL" id="TID16295.1"/>
    </source>
</evidence>
<comment type="function">
    <text evidence="1">Putative mitochondrial redox protein which could be involved in the reduction of small toxic molecules.</text>
</comment>
<dbReference type="PANTHER" id="PTHR28071">
    <property type="entry name" value="REDOX PROTEIN FMP46, MITOCHONDRIAL-RELATED"/>
    <property type="match status" value="1"/>
</dbReference>
<dbReference type="EMBL" id="SELW01000643">
    <property type="protein sequence ID" value="TID16295.1"/>
    <property type="molecule type" value="Genomic_DNA"/>
</dbReference>
<dbReference type="InterPro" id="IPR012882">
    <property type="entry name" value="Fmp46"/>
</dbReference>
<dbReference type="Proteomes" id="UP000307173">
    <property type="component" value="Unassembled WGS sequence"/>
</dbReference>
<dbReference type="GO" id="GO:0005739">
    <property type="term" value="C:mitochondrion"/>
    <property type="evidence" value="ECO:0007669"/>
    <property type="project" value="UniProtKB-SubCell"/>
</dbReference>
<sequence length="115" mass="13120">MFRTLQHAPSVITLFHSPTSKLSQKLLTQLELAQDTTAHRSGEYRFALDKCTASPTQEQFDYLNNNINESKNAFNKAFPKGTLDSFVPPLVVDWDRNRLATTESDLESLLKTFRN</sequence>
<keyword evidence="5" id="KW-0560">Oxidoreductase</keyword>
<evidence type="ECO:0000313" key="8">
    <source>
        <dbReference type="Proteomes" id="UP000307173"/>
    </source>
</evidence>